<dbReference type="Pfam" id="PF00085">
    <property type="entry name" value="Thioredoxin"/>
    <property type="match status" value="2"/>
</dbReference>
<dbReference type="GO" id="GO:0034976">
    <property type="term" value="P:response to endoplasmic reticulum stress"/>
    <property type="evidence" value="ECO:0007669"/>
    <property type="project" value="TreeGrafter"/>
</dbReference>
<keyword evidence="6" id="KW-0413">Isomerase</keyword>
<evidence type="ECO:0000256" key="1">
    <source>
        <dbReference type="ARBA" id="ARBA00001182"/>
    </source>
</evidence>
<dbReference type="STRING" id="400682.A0A1X7VQL2"/>
<dbReference type="EnsemblMetazoa" id="XM_003383144.2">
    <property type="protein sequence ID" value="XP_003383192.1"/>
    <property type="gene ID" value="LOC100638499"/>
</dbReference>
<dbReference type="GO" id="GO:0005783">
    <property type="term" value="C:endoplasmic reticulum"/>
    <property type="evidence" value="ECO:0007669"/>
    <property type="project" value="TreeGrafter"/>
</dbReference>
<dbReference type="eggNOG" id="KOG0190">
    <property type="taxonomic scope" value="Eukaryota"/>
</dbReference>
<dbReference type="CDD" id="cd02961">
    <property type="entry name" value="PDI_a_family"/>
    <property type="match status" value="2"/>
</dbReference>
<reference evidence="10" key="2">
    <citation type="submission" date="2017-05" db="UniProtKB">
        <authorList>
            <consortium name="EnsemblMetazoa"/>
        </authorList>
    </citation>
    <scope>IDENTIFICATION</scope>
</reference>
<comment type="catalytic activity">
    <reaction evidence="1">
        <text>Catalyzes the rearrangement of -S-S- bonds in proteins.</text>
        <dbReference type="EC" id="5.3.4.1"/>
    </reaction>
</comment>
<dbReference type="Gene3D" id="3.40.30.10">
    <property type="entry name" value="Glutaredoxin"/>
    <property type="match status" value="5"/>
</dbReference>
<dbReference type="SUPFAM" id="SSF52833">
    <property type="entry name" value="Thioredoxin-like"/>
    <property type="match status" value="5"/>
</dbReference>
<comment type="similarity">
    <text evidence="3">Belongs to the protein disulfide isomerase family.</text>
</comment>
<dbReference type="OrthoDB" id="427280at2759"/>
<evidence type="ECO:0000256" key="8">
    <source>
        <dbReference type="SAM" id="SignalP"/>
    </source>
</evidence>
<accession>A0A1X7VQL2</accession>
<feature type="chain" id="PRO_5010858081" description="protein disulfide-isomerase" evidence="8">
    <location>
        <begin position="24"/>
        <end position="620"/>
    </location>
</feature>
<dbReference type="PROSITE" id="PS51352">
    <property type="entry name" value="THIOREDOXIN_2"/>
    <property type="match status" value="2"/>
</dbReference>
<reference evidence="11" key="1">
    <citation type="journal article" date="2010" name="Nature">
        <title>The Amphimedon queenslandica genome and the evolution of animal complexity.</title>
        <authorList>
            <person name="Srivastava M."/>
            <person name="Simakov O."/>
            <person name="Chapman J."/>
            <person name="Fahey B."/>
            <person name="Gauthier M.E."/>
            <person name="Mitros T."/>
            <person name="Richards G.S."/>
            <person name="Conaco C."/>
            <person name="Dacre M."/>
            <person name="Hellsten U."/>
            <person name="Larroux C."/>
            <person name="Putnam N.H."/>
            <person name="Stanke M."/>
            <person name="Adamska M."/>
            <person name="Darling A."/>
            <person name="Degnan S.M."/>
            <person name="Oakley T.H."/>
            <person name="Plachetzki D.C."/>
            <person name="Zhai Y."/>
            <person name="Adamski M."/>
            <person name="Calcino A."/>
            <person name="Cummins S.F."/>
            <person name="Goodstein D.M."/>
            <person name="Harris C."/>
            <person name="Jackson D.J."/>
            <person name="Leys S.P."/>
            <person name="Shu S."/>
            <person name="Woodcroft B.J."/>
            <person name="Vervoort M."/>
            <person name="Kosik K.S."/>
            <person name="Manning G."/>
            <person name="Degnan B.M."/>
            <person name="Rokhsar D.S."/>
        </authorList>
    </citation>
    <scope>NUCLEOTIDE SEQUENCE [LARGE SCALE GENOMIC DNA]</scope>
</reference>
<evidence type="ECO:0000256" key="7">
    <source>
        <dbReference type="ARBA" id="ARBA00023284"/>
    </source>
</evidence>
<dbReference type="EC" id="5.3.4.1" evidence="4"/>
<dbReference type="PROSITE" id="PS51257">
    <property type="entry name" value="PROKAR_LIPOPROTEIN"/>
    <property type="match status" value="1"/>
</dbReference>
<dbReference type="InParanoid" id="A0A1X7VQL2"/>
<dbReference type="KEGG" id="aqu:100638499"/>
<feature type="domain" description="Thioredoxin" evidence="9">
    <location>
        <begin position="139"/>
        <end position="275"/>
    </location>
</feature>
<dbReference type="Proteomes" id="UP000007879">
    <property type="component" value="Unassembled WGS sequence"/>
</dbReference>
<dbReference type="PANTHER" id="PTHR18929">
    <property type="entry name" value="PROTEIN DISULFIDE ISOMERASE"/>
    <property type="match status" value="1"/>
</dbReference>
<dbReference type="EnsemblMetazoa" id="Aqu2.1.42125_001">
    <property type="protein sequence ID" value="Aqu2.1.42125_001"/>
    <property type="gene ID" value="Aqu2.1.42125"/>
</dbReference>
<evidence type="ECO:0000256" key="2">
    <source>
        <dbReference type="ARBA" id="ARBA00004319"/>
    </source>
</evidence>
<sequence>MSFKLLLQILLSLLLIGCLMVKSEEVEGSNDYMVELTDETFEDAVKEPEFMIVEFYADWCVHCQKLLPTFQRLAKTLKEEHNVTFAKLNIGTEKETQAKYQIPVLPGVRFFRRGAIFDYGGPAGEESYEGLLKYFLSEKDKSDLADNPVLELTDANFDEITKNTELILVEFFVKECMPCKRLEPHFVAAARRLAKNDPPVPLGTINVPDNMDLTKRFGLQQYPYLVMLRYGEVYNYTGPQEEDGIVSYMERQSGPSSVFMETLDEVKSFIKSDTEARGVGFFSPETSADALKTFLKSGNEARLDLHLGHTTDPAIAQKLSFPLNSVVIFQPKQALTKYELGYTIIHDTDEGETPTSLMKAYQSGIRSLVGQMTRDNHLRAYKYRPLLVAYYDVNWDFDFRKDTKYWHSLVADVAVKYKDSDLAFAIANEAEFQPDLKALGFASWGEDVAVGIYAPGPKKYRLTEELTKDSLTEFVEDFFSGDLKPYYNSEIPPKKNTGPVKTVVGTTFDKIVYNPKNSVIVMMCIPSVSDCRDAAEWFDTAARKFFKKDKTVVFGSINVELNDVSFDHFKFDDLPTFFYSPKGSKGETDLIKIDPVPKDDIDLFGWLRSKARIQLPRDEL</sequence>
<feature type="signal peptide" evidence="8">
    <location>
        <begin position="1"/>
        <end position="23"/>
    </location>
</feature>
<evidence type="ECO:0000256" key="3">
    <source>
        <dbReference type="ARBA" id="ARBA00006347"/>
    </source>
</evidence>
<dbReference type="InterPro" id="IPR017937">
    <property type="entry name" value="Thioredoxin_CS"/>
</dbReference>
<keyword evidence="5" id="KW-0256">Endoplasmic reticulum</keyword>
<protein>
    <recommendedName>
        <fullName evidence="4">protein disulfide-isomerase</fullName>
        <ecNumber evidence="4">5.3.4.1</ecNumber>
    </recommendedName>
</protein>
<keyword evidence="8" id="KW-0732">Signal</keyword>
<proteinExistence type="inferred from homology"/>
<gene>
    <name evidence="10" type="primary">100638499</name>
</gene>
<dbReference type="GO" id="GO:0003756">
    <property type="term" value="F:protein disulfide isomerase activity"/>
    <property type="evidence" value="ECO:0007669"/>
    <property type="project" value="TreeGrafter"/>
</dbReference>
<dbReference type="InterPro" id="IPR013766">
    <property type="entry name" value="Thioredoxin_domain"/>
</dbReference>
<evidence type="ECO:0000256" key="5">
    <source>
        <dbReference type="ARBA" id="ARBA00022824"/>
    </source>
</evidence>
<dbReference type="AlphaFoldDB" id="A0A1X7VQL2"/>
<organism evidence="10">
    <name type="scientific">Amphimedon queenslandica</name>
    <name type="common">Sponge</name>
    <dbReference type="NCBI Taxonomy" id="400682"/>
    <lineage>
        <taxon>Eukaryota</taxon>
        <taxon>Metazoa</taxon>
        <taxon>Porifera</taxon>
        <taxon>Demospongiae</taxon>
        <taxon>Heteroscleromorpha</taxon>
        <taxon>Haplosclerida</taxon>
        <taxon>Niphatidae</taxon>
        <taxon>Amphimedon</taxon>
    </lineage>
</organism>
<evidence type="ECO:0000313" key="10">
    <source>
        <dbReference type="EnsemblMetazoa" id="Aqu2.1.42125_001"/>
    </source>
</evidence>
<dbReference type="PANTHER" id="PTHR18929:SF132">
    <property type="entry name" value="PROTEIN DISULFIDE-ISOMERASE A3"/>
    <property type="match status" value="1"/>
</dbReference>
<keyword evidence="11" id="KW-1185">Reference proteome</keyword>
<dbReference type="GO" id="GO:0006457">
    <property type="term" value="P:protein folding"/>
    <property type="evidence" value="ECO:0007669"/>
    <property type="project" value="TreeGrafter"/>
</dbReference>
<keyword evidence="7" id="KW-0676">Redox-active center</keyword>
<evidence type="ECO:0000259" key="9">
    <source>
        <dbReference type="PROSITE" id="PS51352"/>
    </source>
</evidence>
<feature type="domain" description="Thioredoxin" evidence="9">
    <location>
        <begin position="12"/>
        <end position="137"/>
    </location>
</feature>
<evidence type="ECO:0000256" key="6">
    <source>
        <dbReference type="ARBA" id="ARBA00023235"/>
    </source>
</evidence>
<dbReference type="InterPro" id="IPR036249">
    <property type="entry name" value="Thioredoxin-like_sf"/>
</dbReference>
<evidence type="ECO:0000313" key="11">
    <source>
        <dbReference type="Proteomes" id="UP000007879"/>
    </source>
</evidence>
<comment type="subcellular location">
    <subcellularLocation>
        <location evidence="2">Endoplasmic reticulum lumen</location>
    </subcellularLocation>
</comment>
<dbReference type="PROSITE" id="PS00194">
    <property type="entry name" value="THIOREDOXIN_1"/>
    <property type="match status" value="1"/>
</dbReference>
<name>A0A1X7VQL2_AMPQE</name>
<evidence type="ECO:0000256" key="4">
    <source>
        <dbReference type="ARBA" id="ARBA00012723"/>
    </source>
</evidence>